<comment type="caution">
    <text evidence="3">The sequence shown here is derived from an EMBL/GenBank/DDBJ whole genome shotgun (WGS) entry which is preliminary data.</text>
</comment>
<evidence type="ECO:0000313" key="4">
    <source>
        <dbReference type="Proteomes" id="UP000606991"/>
    </source>
</evidence>
<feature type="transmembrane region" description="Helical" evidence="2">
    <location>
        <begin position="44"/>
        <end position="65"/>
    </location>
</feature>
<dbReference type="RefSeq" id="WP_337313640.1">
    <property type="nucleotide sequence ID" value="NZ_JAEKNS010000145.1"/>
</dbReference>
<feature type="compositionally biased region" description="Pro residues" evidence="1">
    <location>
        <begin position="13"/>
        <end position="33"/>
    </location>
</feature>
<keyword evidence="2" id="KW-1133">Transmembrane helix</keyword>
<proteinExistence type="predicted"/>
<keyword evidence="2" id="KW-0812">Transmembrane</keyword>
<evidence type="ECO:0000256" key="1">
    <source>
        <dbReference type="SAM" id="MobiDB-lite"/>
    </source>
</evidence>
<name>A0A934JZX2_9BACT</name>
<accession>A0A934JZX2</accession>
<organism evidence="3 4">
    <name type="scientific">Candidatus Aeolococcus gillhamiae</name>
    <dbReference type="NCBI Taxonomy" id="3127015"/>
    <lineage>
        <taxon>Bacteria</taxon>
        <taxon>Bacillati</taxon>
        <taxon>Candidatus Dormiibacterota</taxon>
        <taxon>Candidatus Dormibacteria</taxon>
        <taxon>Candidatus Aeolococcales</taxon>
        <taxon>Candidatus Aeolococcaceae</taxon>
        <taxon>Candidatus Aeolococcus</taxon>
    </lineage>
</organism>
<reference evidence="3 4" key="1">
    <citation type="submission" date="2020-10" db="EMBL/GenBank/DDBJ databases">
        <title>Ca. Dormibacterota MAGs.</title>
        <authorList>
            <person name="Montgomery K."/>
        </authorList>
    </citation>
    <scope>NUCLEOTIDE SEQUENCE [LARGE SCALE GENOMIC DNA]</scope>
    <source>
        <strain evidence="3">SC8812_S17_18</strain>
    </source>
</reference>
<feature type="compositionally biased region" description="Basic and acidic residues" evidence="1">
    <location>
        <begin position="1"/>
        <end position="10"/>
    </location>
</feature>
<evidence type="ECO:0000256" key="2">
    <source>
        <dbReference type="SAM" id="Phobius"/>
    </source>
</evidence>
<evidence type="ECO:0000313" key="3">
    <source>
        <dbReference type="EMBL" id="MBJ7596005.1"/>
    </source>
</evidence>
<dbReference type="Proteomes" id="UP000606991">
    <property type="component" value="Unassembled WGS sequence"/>
</dbReference>
<dbReference type="AlphaFoldDB" id="A0A934JZX2"/>
<keyword evidence="2" id="KW-0472">Membrane</keyword>
<feature type="region of interest" description="Disordered" evidence="1">
    <location>
        <begin position="1"/>
        <end position="41"/>
    </location>
</feature>
<gene>
    <name evidence="3" type="ORF">JF886_14335</name>
</gene>
<sequence length="314" mass="30743">MTDVRPDRFDLAPGPPGPGALAPPLPPPPPPSGLPGRPRRSLPAAAAVAGALIAGVAVGVPLGLLTRGTHATPSSTATLAPSPSSAAVTHATALYEQALSAANSSTGFHYVAVSKGSNGNQTITGDAGQDGGNQLITMDSTYGPEKFTLLLMNGTVYFQGNGPALQDQLGVPAASAPGLADRWVSVSSGDAPYGVVAPGITVGDQVQEAGLTPSSIKQLGGGARRIAGAVPAQQGATGSAHLDIAAGSNLPVSYVATVTDTGTTTTSTTTFSRWGMTPAVTPPAGAVAWSTLGASQPPGGYGSGGHSASQTPAA</sequence>
<protein>
    <submittedName>
        <fullName evidence="3">Uncharacterized protein</fullName>
    </submittedName>
</protein>
<dbReference type="EMBL" id="JAEKNS010000145">
    <property type="protein sequence ID" value="MBJ7596005.1"/>
    <property type="molecule type" value="Genomic_DNA"/>
</dbReference>
<feature type="region of interest" description="Disordered" evidence="1">
    <location>
        <begin position="291"/>
        <end position="314"/>
    </location>
</feature>